<dbReference type="EMBL" id="CP001824">
    <property type="protein sequence ID" value="ACZ39947.1"/>
    <property type="molecule type" value="Genomic_DNA"/>
</dbReference>
<reference evidence="2" key="1">
    <citation type="submission" date="2009-11" db="EMBL/GenBank/DDBJ databases">
        <title>The complete chromosome 2 of Sphaerobacter thermophilus DSM 20745.</title>
        <authorList>
            <person name="Lucas S."/>
            <person name="Copeland A."/>
            <person name="Lapidus A."/>
            <person name="Glavina del Rio T."/>
            <person name="Dalin E."/>
            <person name="Tice H."/>
            <person name="Bruce D."/>
            <person name="Goodwin L."/>
            <person name="Pitluck S."/>
            <person name="Kyrpides N."/>
            <person name="Mavromatis K."/>
            <person name="Ivanova N."/>
            <person name="Mikhailova N."/>
            <person name="LaButti K.M."/>
            <person name="Clum A."/>
            <person name="Sun H.I."/>
            <person name="Brettin T."/>
            <person name="Detter J.C."/>
            <person name="Han C."/>
            <person name="Larimer F."/>
            <person name="Land M."/>
            <person name="Hauser L."/>
            <person name="Markowitz V."/>
            <person name="Cheng J.F."/>
            <person name="Hugenholtz P."/>
            <person name="Woyke T."/>
            <person name="Wu D."/>
            <person name="Steenblock K."/>
            <person name="Schneider S."/>
            <person name="Pukall R."/>
            <person name="Goeker M."/>
            <person name="Klenk H.P."/>
            <person name="Eisen J.A."/>
        </authorList>
    </citation>
    <scope>NUCLEOTIDE SEQUENCE [LARGE SCALE GENOMIC DNA]</scope>
    <source>
        <strain evidence="2">ATCC 49802 / DSM 20745 / S 6022</strain>
    </source>
</reference>
<protein>
    <submittedName>
        <fullName evidence="1">ChaB family protein</fullName>
    </submittedName>
</protein>
<dbReference type="InterPro" id="IPR037205">
    <property type="entry name" value="ChaB_sf"/>
</dbReference>
<dbReference type="KEGG" id="sti:Sthe_2532"/>
<dbReference type="SUPFAM" id="SSF140376">
    <property type="entry name" value="ChaB-like"/>
    <property type="match status" value="1"/>
</dbReference>
<reference evidence="1 2" key="2">
    <citation type="journal article" date="2010" name="Stand. Genomic Sci.">
        <title>Complete genome sequence of Desulfohalobium retbaense type strain (HR(100)).</title>
        <authorList>
            <person name="Spring S."/>
            <person name="Nolan M."/>
            <person name="Lapidus A."/>
            <person name="Glavina Del Rio T."/>
            <person name="Copeland A."/>
            <person name="Tice H."/>
            <person name="Cheng J.F."/>
            <person name="Lucas S."/>
            <person name="Land M."/>
            <person name="Chen F."/>
            <person name="Bruce D."/>
            <person name="Goodwin L."/>
            <person name="Pitluck S."/>
            <person name="Ivanova N."/>
            <person name="Mavromatis K."/>
            <person name="Mikhailova N."/>
            <person name="Pati A."/>
            <person name="Chen A."/>
            <person name="Palaniappan K."/>
            <person name="Hauser L."/>
            <person name="Chang Y.J."/>
            <person name="Jeffries C.D."/>
            <person name="Munk C."/>
            <person name="Kiss H."/>
            <person name="Chain P."/>
            <person name="Han C."/>
            <person name="Brettin T."/>
            <person name="Detter J.C."/>
            <person name="Schuler E."/>
            <person name="Goker M."/>
            <person name="Rohde M."/>
            <person name="Bristow J."/>
            <person name="Eisen J.A."/>
            <person name="Markowitz V."/>
            <person name="Hugenholtz P."/>
            <person name="Kyrpides N.C."/>
            <person name="Klenk H.P."/>
        </authorList>
    </citation>
    <scope>NUCLEOTIDE SEQUENCE [LARGE SCALE GENOMIC DNA]</scope>
    <source>
        <strain evidence="2">ATCC 49802 / DSM 20745 / S 6022</strain>
    </source>
</reference>
<evidence type="ECO:0000313" key="2">
    <source>
        <dbReference type="Proteomes" id="UP000002027"/>
    </source>
</evidence>
<keyword evidence="2" id="KW-1185">Reference proteome</keyword>
<evidence type="ECO:0000313" key="1">
    <source>
        <dbReference type="EMBL" id="ACZ39947.1"/>
    </source>
</evidence>
<dbReference type="RefSeq" id="WP_012872987.1">
    <property type="nucleotide sequence ID" value="NC_013524.1"/>
</dbReference>
<dbReference type="Proteomes" id="UP000002027">
    <property type="component" value="Chromosome 2"/>
</dbReference>
<dbReference type="HOGENOM" id="CLU_179907_0_0_0"/>
<dbReference type="Pfam" id="PF06150">
    <property type="entry name" value="ChaB"/>
    <property type="match status" value="1"/>
</dbReference>
<proteinExistence type="predicted"/>
<dbReference type="InterPro" id="IPR009317">
    <property type="entry name" value="ChaB"/>
</dbReference>
<dbReference type="InParanoid" id="D1CB00"/>
<organism evidence="1 2">
    <name type="scientific">Sphaerobacter thermophilus (strain ATCC 49802 / DSM 20745 / KCCM 41009 / NCIMB 13125 / S 6022)</name>
    <dbReference type="NCBI Taxonomy" id="479434"/>
    <lineage>
        <taxon>Bacteria</taxon>
        <taxon>Pseudomonadati</taxon>
        <taxon>Thermomicrobiota</taxon>
        <taxon>Thermomicrobia</taxon>
        <taxon>Sphaerobacterales</taxon>
        <taxon>Sphaerobacterineae</taxon>
        <taxon>Sphaerobacteraceae</taxon>
        <taxon>Sphaerobacter</taxon>
    </lineage>
</organism>
<dbReference type="OrthoDB" id="73307at2"/>
<dbReference type="Gene3D" id="1.10.1740.70">
    <property type="entry name" value="ChaB"/>
    <property type="match status" value="1"/>
</dbReference>
<gene>
    <name evidence="1" type="ordered locus">Sthe_2532</name>
</gene>
<name>D1CB00_SPHTD</name>
<dbReference type="STRING" id="479434.Sthe_2532"/>
<sequence length="72" mass="8400">MPYKRRSDLPESVRDALPPHAEGIYKEAFNSAYEQYGHDEARAHRIAWGALKRKYHKDEQTGKWVEGPSEDE</sequence>
<dbReference type="AlphaFoldDB" id="D1CB00"/>
<dbReference type="eggNOG" id="COG4572">
    <property type="taxonomic scope" value="Bacteria"/>
</dbReference>
<accession>D1CB00</accession>